<evidence type="ECO:0000256" key="13">
    <source>
        <dbReference type="ARBA" id="ARBA00023157"/>
    </source>
</evidence>
<dbReference type="Proteomes" id="UP001156691">
    <property type="component" value="Unassembled WGS sequence"/>
</dbReference>
<feature type="binding site" evidence="14">
    <location>
        <position position="192"/>
    </location>
    <ligand>
        <name>[4Fe-4S] cluster</name>
        <dbReference type="ChEBI" id="CHEBI:49883"/>
        <note>4Fe-4S-S-AdoMet</note>
    </ligand>
</feature>
<comment type="similarity">
    <text evidence="2 14">Belongs to the radical SAM superfamily. RlmN family.</text>
</comment>
<name>A0ABQ5W302_9HYPH</name>
<evidence type="ECO:0000256" key="1">
    <source>
        <dbReference type="ARBA" id="ARBA00004496"/>
    </source>
</evidence>
<dbReference type="InterPro" id="IPR058240">
    <property type="entry name" value="rSAM_sf"/>
</dbReference>
<dbReference type="InterPro" id="IPR040072">
    <property type="entry name" value="Methyltransferase_A"/>
</dbReference>
<feature type="binding site" evidence="14">
    <location>
        <position position="189"/>
    </location>
    <ligand>
        <name>[4Fe-4S] cluster</name>
        <dbReference type="ChEBI" id="CHEBI:49883"/>
        <note>4Fe-4S-S-AdoMet</note>
    </ligand>
</feature>
<comment type="subcellular location">
    <subcellularLocation>
        <location evidence="1 14">Cytoplasm</location>
    </subcellularLocation>
</comment>
<keyword evidence="3 14" id="KW-0004">4Fe-4S</keyword>
<evidence type="ECO:0000256" key="4">
    <source>
        <dbReference type="ARBA" id="ARBA00022490"/>
    </source>
</evidence>
<dbReference type="SUPFAM" id="SSF102114">
    <property type="entry name" value="Radical SAM enzymes"/>
    <property type="match status" value="1"/>
</dbReference>
<gene>
    <name evidence="14 17" type="primary">rlmN</name>
    <name evidence="17" type="ORF">GCM10010862_17140</name>
</gene>
<dbReference type="EC" id="2.1.1.192" evidence="14"/>
<evidence type="ECO:0000256" key="12">
    <source>
        <dbReference type="ARBA" id="ARBA00023014"/>
    </source>
</evidence>
<accession>A0ABQ5W302</accession>
<keyword evidence="18" id="KW-1185">Reference proteome</keyword>
<evidence type="ECO:0000313" key="17">
    <source>
        <dbReference type="EMBL" id="GLQ54455.1"/>
    </source>
</evidence>
<keyword evidence="5 14" id="KW-0698">rRNA processing</keyword>
<keyword evidence="8 14" id="KW-0949">S-adenosyl-L-methionine</keyword>
<feature type="active site" description="Proton acceptor" evidence="14">
    <location>
        <position position="165"/>
    </location>
</feature>
<dbReference type="SFLD" id="SFLDG01062">
    <property type="entry name" value="methyltransferase_(Class_A)"/>
    <property type="match status" value="1"/>
</dbReference>
<proteinExistence type="inferred from homology"/>
<comment type="cofactor">
    <cofactor evidence="14">
        <name>[4Fe-4S] cluster</name>
        <dbReference type="ChEBI" id="CHEBI:49883"/>
    </cofactor>
    <text evidence="14">Binds 1 [4Fe-4S] cluster. The cluster is coordinated with 3 cysteines and an exchangeable S-adenosyl-L-methionine.</text>
</comment>
<dbReference type="PROSITE" id="PS51918">
    <property type="entry name" value="RADICAL_SAM"/>
    <property type="match status" value="1"/>
</dbReference>
<feature type="active site" description="S-methylcysteine intermediate" evidence="14">
    <location>
        <position position="433"/>
    </location>
</feature>
<evidence type="ECO:0000256" key="8">
    <source>
        <dbReference type="ARBA" id="ARBA00022691"/>
    </source>
</evidence>
<feature type="binding site" evidence="14">
    <location>
        <position position="185"/>
    </location>
    <ligand>
        <name>[4Fe-4S] cluster</name>
        <dbReference type="ChEBI" id="CHEBI:49883"/>
        <note>4Fe-4S-S-AdoMet</note>
    </ligand>
</feature>
<dbReference type="PANTHER" id="PTHR30544">
    <property type="entry name" value="23S RRNA METHYLTRANSFERASE"/>
    <property type="match status" value="1"/>
</dbReference>
<dbReference type="EMBL" id="BSNS01000007">
    <property type="protein sequence ID" value="GLQ54455.1"/>
    <property type="molecule type" value="Genomic_DNA"/>
</dbReference>
<dbReference type="InterPro" id="IPR048641">
    <property type="entry name" value="RlmN_N"/>
</dbReference>
<comment type="miscellaneous">
    <text evidence="14">Reaction proceeds by a ping-pong mechanism involving intermediate methylation of a conserved cysteine residue.</text>
</comment>
<evidence type="ECO:0000256" key="5">
    <source>
        <dbReference type="ARBA" id="ARBA00022552"/>
    </source>
</evidence>
<feature type="domain" description="Radical SAM core" evidence="16">
    <location>
        <begin position="171"/>
        <end position="430"/>
    </location>
</feature>
<keyword evidence="10 14" id="KW-0479">Metal-binding</keyword>
<evidence type="ECO:0000256" key="3">
    <source>
        <dbReference type="ARBA" id="ARBA00022485"/>
    </source>
</evidence>
<sequence length="457" mass="49956">MYSDGIRVPALGIYRRNVFCEKPVPIPDRIRDRLFSHVALAGPVAMSIALDLDQAVARRPIPKGRPSLVGLMKPELAQALTAAGIGEKEARMRASQLWNWLYVNGATDFTAMTNIGKATRALLADTFVIDRPEIVSEQVSSDGTRKWLFRFRDPQAPLLPPVEVETVYIPEEDRGTLCVSSQVGCTLTCTFCHTGTQKLVRNLTAGEILGQVLMARERLGDFPGGTRPDDGGLVPAPRGSGGSEGDSRAITNIVMMGMGEPLYNYDNVKNALLIASDGDGMSLSKRRITLSTSGVVPQIEPTGREIGVMLAISLHAVRDDLRDVLVPINKKWPIKELLDACRNYPGLSNARRITFEYVMLDGINDSDADARELVRLLAGIPAKINLIPFNPWPGTNYGCSKSDRIERFADIVNRAGYASPVRTPRGRDILAACGQLKSESERLSKKERDALEGAIAF</sequence>
<keyword evidence="4 14" id="KW-0963">Cytoplasm</keyword>
<evidence type="ECO:0000256" key="6">
    <source>
        <dbReference type="ARBA" id="ARBA00022603"/>
    </source>
</evidence>
<dbReference type="GO" id="GO:0008168">
    <property type="term" value="F:methyltransferase activity"/>
    <property type="evidence" value="ECO:0007669"/>
    <property type="project" value="UniProtKB-KW"/>
</dbReference>
<evidence type="ECO:0000256" key="11">
    <source>
        <dbReference type="ARBA" id="ARBA00023004"/>
    </source>
</evidence>
<evidence type="ECO:0000313" key="18">
    <source>
        <dbReference type="Proteomes" id="UP001156691"/>
    </source>
</evidence>
<evidence type="ECO:0000256" key="2">
    <source>
        <dbReference type="ARBA" id="ARBA00007544"/>
    </source>
</evidence>
<dbReference type="Pfam" id="PF21016">
    <property type="entry name" value="RlmN_N"/>
    <property type="match status" value="1"/>
</dbReference>
<keyword evidence="6 14" id="KW-0489">Methyltransferase</keyword>
<keyword evidence="13 14" id="KW-1015">Disulfide bond</keyword>
<feature type="binding site" evidence="14">
    <location>
        <position position="390"/>
    </location>
    <ligand>
        <name>S-adenosyl-L-methionine</name>
        <dbReference type="ChEBI" id="CHEBI:59789"/>
    </ligand>
</feature>
<keyword evidence="12 14" id="KW-0411">Iron-sulfur</keyword>
<evidence type="ECO:0000256" key="14">
    <source>
        <dbReference type="HAMAP-Rule" id="MF_01849"/>
    </source>
</evidence>
<feature type="region of interest" description="Disordered" evidence="15">
    <location>
        <begin position="222"/>
        <end position="247"/>
    </location>
</feature>
<dbReference type="InterPro" id="IPR007197">
    <property type="entry name" value="rSAM"/>
</dbReference>
<evidence type="ECO:0000256" key="15">
    <source>
        <dbReference type="SAM" id="MobiDB-lite"/>
    </source>
</evidence>
<comment type="catalytic activity">
    <reaction evidence="14">
        <text>adenosine(37) in tRNA + 2 reduced [2Fe-2S]-[ferredoxin] + 2 S-adenosyl-L-methionine = 2-methyladenosine(37) in tRNA + 5'-deoxyadenosine + L-methionine + 2 oxidized [2Fe-2S]-[ferredoxin] + S-adenosyl-L-homocysteine</text>
        <dbReference type="Rhea" id="RHEA:43332"/>
        <dbReference type="Rhea" id="RHEA-COMP:10000"/>
        <dbReference type="Rhea" id="RHEA-COMP:10001"/>
        <dbReference type="Rhea" id="RHEA-COMP:10162"/>
        <dbReference type="Rhea" id="RHEA-COMP:10485"/>
        <dbReference type="ChEBI" id="CHEBI:17319"/>
        <dbReference type="ChEBI" id="CHEBI:33737"/>
        <dbReference type="ChEBI" id="CHEBI:33738"/>
        <dbReference type="ChEBI" id="CHEBI:57844"/>
        <dbReference type="ChEBI" id="CHEBI:57856"/>
        <dbReference type="ChEBI" id="CHEBI:59789"/>
        <dbReference type="ChEBI" id="CHEBI:74411"/>
        <dbReference type="ChEBI" id="CHEBI:74497"/>
        <dbReference type="EC" id="2.1.1.192"/>
    </reaction>
</comment>
<dbReference type="NCBIfam" id="TIGR00048">
    <property type="entry name" value="rRNA_mod_RlmN"/>
    <property type="match status" value="1"/>
</dbReference>
<keyword evidence="11 14" id="KW-0408">Iron</keyword>
<dbReference type="Gene3D" id="3.20.20.70">
    <property type="entry name" value="Aldolase class I"/>
    <property type="match status" value="1"/>
</dbReference>
<feature type="binding site" evidence="14">
    <location>
        <begin position="313"/>
        <end position="315"/>
    </location>
    <ligand>
        <name>S-adenosyl-L-methionine</name>
        <dbReference type="ChEBI" id="CHEBI:59789"/>
    </ligand>
</feature>
<evidence type="ECO:0000256" key="10">
    <source>
        <dbReference type="ARBA" id="ARBA00022723"/>
    </source>
</evidence>
<evidence type="ECO:0000256" key="7">
    <source>
        <dbReference type="ARBA" id="ARBA00022679"/>
    </source>
</evidence>
<organism evidence="17 18">
    <name type="scientific">Devosia nitrariae</name>
    <dbReference type="NCBI Taxonomy" id="2071872"/>
    <lineage>
        <taxon>Bacteria</taxon>
        <taxon>Pseudomonadati</taxon>
        <taxon>Pseudomonadota</taxon>
        <taxon>Alphaproteobacteria</taxon>
        <taxon>Hyphomicrobiales</taxon>
        <taxon>Devosiaceae</taxon>
        <taxon>Devosia</taxon>
    </lineage>
</organism>
<dbReference type="CDD" id="cd01335">
    <property type="entry name" value="Radical_SAM"/>
    <property type="match status" value="1"/>
</dbReference>
<dbReference type="InterPro" id="IPR004383">
    <property type="entry name" value="rRNA_lsu_MTrfase_RlmN/Cfr"/>
</dbReference>
<comment type="catalytic activity">
    <reaction evidence="14">
        <text>adenosine(2503) in 23S rRNA + 2 reduced [2Fe-2S]-[ferredoxin] + 2 S-adenosyl-L-methionine = 2-methyladenosine(2503) in 23S rRNA + 5'-deoxyadenosine + L-methionine + 2 oxidized [2Fe-2S]-[ferredoxin] + S-adenosyl-L-homocysteine</text>
        <dbReference type="Rhea" id="RHEA:42916"/>
        <dbReference type="Rhea" id="RHEA-COMP:10000"/>
        <dbReference type="Rhea" id="RHEA-COMP:10001"/>
        <dbReference type="Rhea" id="RHEA-COMP:10152"/>
        <dbReference type="Rhea" id="RHEA-COMP:10282"/>
        <dbReference type="ChEBI" id="CHEBI:17319"/>
        <dbReference type="ChEBI" id="CHEBI:33737"/>
        <dbReference type="ChEBI" id="CHEBI:33738"/>
        <dbReference type="ChEBI" id="CHEBI:57844"/>
        <dbReference type="ChEBI" id="CHEBI:57856"/>
        <dbReference type="ChEBI" id="CHEBI:59789"/>
        <dbReference type="ChEBI" id="CHEBI:74411"/>
        <dbReference type="ChEBI" id="CHEBI:74497"/>
        <dbReference type="EC" id="2.1.1.192"/>
    </reaction>
</comment>
<dbReference type="Pfam" id="PF04055">
    <property type="entry name" value="Radical_SAM"/>
    <property type="match status" value="1"/>
</dbReference>
<comment type="caution">
    <text evidence="14">Lacks conserved residue(s) required for the propagation of feature annotation.</text>
</comment>
<feature type="binding site" evidence="14">
    <location>
        <position position="291"/>
    </location>
    <ligand>
        <name>S-adenosyl-L-methionine</name>
        <dbReference type="ChEBI" id="CHEBI:59789"/>
    </ligand>
</feature>
<dbReference type="HAMAP" id="MF_01849">
    <property type="entry name" value="RNA_methyltr_RlmN"/>
    <property type="match status" value="1"/>
</dbReference>
<dbReference type="InterPro" id="IPR027492">
    <property type="entry name" value="RNA_MTrfase_RlmN"/>
</dbReference>
<evidence type="ECO:0000259" key="16">
    <source>
        <dbReference type="PROSITE" id="PS51918"/>
    </source>
</evidence>
<protein>
    <recommendedName>
        <fullName evidence="14">Dual-specificity RNA methyltransferase RlmN</fullName>
        <ecNumber evidence="14">2.1.1.192</ecNumber>
    </recommendedName>
    <alternativeName>
        <fullName evidence="14">23S rRNA (adenine(2503)-C(2))-methyltransferase</fullName>
    </alternativeName>
    <alternativeName>
        <fullName evidence="14">23S rRNA m2A2503 methyltransferase</fullName>
    </alternativeName>
    <alternativeName>
        <fullName evidence="14">Ribosomal RNA large subunit methyltransferase N</fullName>
    </alternativeName>
    <alternativeName>
        <fullName evidence="14">tRNA (adenine(37)-C(2))-methyltransferase</fullName>
    </alternativeName>
    <alternativeName>
        <fullName evidence="14">tRNA m2A37 methyltransferase</fullName>
    </alternativeName>
</protein>
<dbReference type="SFLD" id="SFLDF00275">
    <property type="entry name" value="adenosine_C2_methyltransferase"/>
    <property type="match status" value="1"/>
</dbReference>
<comment type="function">
    <text evidence="14">Specifically methylates position 2 of adenine 2503 in 23S rRNA and position 2 of adenine 37 in tRNAs. m2A2503 modification seems to play a crucial role in the proofreading step occurring at the peptidyl transferase center and thus would serve to optimize ribosomal fidelity.</text>
</comment>
<dbReference type="GO" id="GO:0032259">
    <property type="term" value="P:methylation"/>
    <property type="evidence" value="ECO:0007669"/>
    <property type="project" value="UniProtKB-KW"/>
</dbReference>
<dbReference type="SFLD" id="SFLDS00029">
    <property type="entry name" value="Radical_SAM"/>
    <property type="match status" value="1"/>
</dbReference>
<reference evidence="18" key="1">
    <citation type="journal article" date="2019" name="Int. J. Syst. Evol. Microbiol.">
        <title>The Global Catalogue of Microorganisms (GCM) 10K type strain sequencing project: providing services to taxonomists for standard genome sequencing and annotation.</title>
        <authorList>
            <consortium name="The Broad Institute Genomics Platform"/>
            <consortium name="The Broad Institute Genome Sequencing Center for Infectious Disease"/>
            <person name="Wu L."/>
            <person name="Ma J."/>
        </authorList>
    </citation>
    <scope>NUCLEOTIDE SEQUENCE [LARGE SCALE GENOMIC DNA]</scope>
    <source>
        <strain evidence="18">NBRC 112416</strain>
    </source>
</reference>
<feature type="binding site" evidence="14">
    <location>
        <begin position="259"/>
        <end position="260"/>
    </location>
    <ligand>
        <name>S-adenosyl-L-methionine</name>
        <dbReference type="ChEBI" id="CHEBI:59789"/>
    </ligand>
</feature>
<dbReference type="PANTHER" id="PTHR30544:SF5">
    <property type="entry name" value="RADICAL SAM CORE DOMAIN-CONTAINING PROTEIN"/>
    <property type="match status" value="1"/>
</dbReference>
<dbReference type="InterPro" id="IPR013785">
    <property type="entry name" value="Aldolase_TIM"/>
</dbReference>
<keyword evidence="7 14" id="KW-0808">Transferase</keyword>
<comment type="caution">
    <text evidence="17">The sequence shown here is derived from an EMBL/GenBank/DDBJ whole genome shotgun (WGS) entry which is preliminary data.</text>
</comment>
<keyword evidence="9 14" id="KW-0819">tRNA processing</keyword>
<evidence type="ECO:0000256" key="9">
    <source>
        <dbReference type="ARBA" id="ARBA00022694"/>
    </source>
</evidence>
<dbReference type="Gene3D" id="1.10.150.530">
    <property type="match status" value="1"/>
</dbReference>